<evidence type="ECO:0000256" key="1">
    <source>
        <dbReference type="ARBA" id="ARBA00034736"/>
    </source>
</evidence>
<dbReference type="EMBL" id="JBANRG010000002">
    <property type="protein sequence ID" value="KAK7471096.1"/>
    <property type="molecule type" value="Genomic_DNA"/>
</dbReference>
<dbReference type="InterPro" id="IPR018870">
    <property type="entry name" value="Tti2"/>
</dbReference>
<proteinExistence type="inferred from homology"/>
<dbReference type="Pfam" id="PF10521">
    <property type="entry name" value="Tti2"/>
    <property type="match status" value="1"/>
</dbReference>
<dbReference type="SUPFAM" id="SSF48371">
    <property type="entry name" value="ARM repeat"/>
    <property type="match status" value="1"/>
</dbReference>
<accession>A0ABR1K448</accession>
<dbReference type="Proteomes" id="UP001498398">
    <property type="component" value="Unassembled WGS sequence"/>
</dbReference>
<protein>
    <submittedName>
        <fullName evidence="2">Uncharacterized protein</fullName>
    </submittedName>
</protein>
<evidence type="ECO:0000313" key="3">
    <source>
        <dbReference type="Proteomes" id="UP001498398"/>
    </source>
</evidence>
<reference evidence="2 3" key="1">
    <citation type="submission" date="2024-01" db="EMBL/GenBank/DDBJ databases">
        <title>A draft genome for the cacao thread blight pathogen Marasmiellus scandens.</title>
        <authorList>
            <person name="Baruah I.K."/>
            <person name="Leung J."/>
            <person name="Bukari Y."/>
            <person name="Amoako-Attah I."/>
            <person name="Meinhardt L.W."/>
            <person name="Bailey B.A."/>
            <person name="Cohen S.P."/>
        </authorList>
    </citation>
    <scope>NUCLEOTIDE SEQUENCE [LARGE SCALE GENOMIC DNA]</scope>
    <source>
        <strain evidence="2 3">GH-19</strain>
    </source>
</reference>
<dbReference type="PANTHER" id="PTHR32226">
    <property type="entry name" value="TELO2-INTERACTING PROTEIN 2"/>
    <property type="match status" value="1"/>
</dbReference>
<dbReference type="InterPro" id="IPR016024">
    <property type="entry name" value="ARM-type_fold"/>
</dbReference>
<dbReference type="PANTHER" id="PTHR32226:SF2">
    <property type="entry name" value="TELO2-INTERACTING PROTEIN 2"/>
    <property type="match status" value="1"/>
</dbReference>
<comment type="similarity">
    <text evidence="1">Belongs to the TTI2 family.</text>
</comment>
<comment type="caution">
    <text evidence="2">The sequence shown here is derived from an EMBL/GenBank/DDBJ whole genome shotgun (WGS) entry which is preliminary data.</text>
</comment>
<gene>
    <name evidence="2" type="ORF">VKT23_002511</name>
</gene>
<sequence>MTEPFISSQLPTLLSSLQIPEEYGERDISEAEAISKLDAWKENASRVLDNLKDLVKQAKREGLTSQESAHIIAATAPFDGQGPWIDSQTKTLADEILAEFPEPDIPTMTCLLAQRVKPLFQSNPHPSLNLSTGRTLPRPAGGPMATQDFFEGQVWKKSAGASNLVAWCVKHIKSEDYDRLWYLLIPPIMTLLDDYQAYYKLQGVQIVLELLKRVPKEVLKRTGLDGLLRGSLNACLGQLETPETPALIRGAISATLSLIQLTTVPSSTQQFDQLCALLGEGLIGTVWVYSSEKLDVILASLEVLPVLVDSLGLGCIRYLKASRYLYQSVPYAERVVLLGTDSATGAPLTPCSAETDTSRIADKLYTCTHKGHRSMFSANTYVERYHT</sequence>
<evidence type="ECO:0000313" key="2">
    <source>
        <dbReference type="EMBL" id="KAK7471096.1"/>
    </source>
</evidence>
<keyword evidence="3" id="KW-1185">Reference proteome</keyword>
<name>A0ABR1K448_9AGAR</name>
<organism evidence="2 3">
    <name type="scientific">Marasmiellus scandens</name>
    <dbReference type="NCBI Taxonomy" id="2682957"/>
    <lineage>
        <taxon>Eukaryota</taxon>
        <taxon>Fungi</taxon>
        <taxon>Dikarya</taxon>
        <taxon>Basidiomycota</taxon>
        <taxon>Agaricomycotina</taxon>
        <taxon>Agaricomycetes</taxon>
        <taxon>Agaricomycetidae</taxon>
        <taxon>Agaricales</taxon>
        <taxon>Marasmiineae</taxon>
        <taxon>Omphalotaceae</taxon>
        <taxon>Marasmiellus</taxon>
    </lineage>
</organism>